<keyword evidence="9" id="KW-0067">ATP-binding</keyword>
<evidence type="ECO:0000256" key="12">
    <source>
        <dbReference type="PROSITE-ProRule" id="PRU00706"/>
    </source>
</evidence>
<dbReference type="NCBIfam" id="NF011116">
    <property type="entry name" value="PRK14545.1"/>
    <property type="match status" value="1"/>
</dbReference>
<comment type="cofactor">
    <cofactor evidence="1">
        <name>Mg(2+)</name>
        <dbReference type="ChEBI" id="CHEBI:18420"/>
    </cofactor>
</comment>
<evidence type="ECO:0000256" key="1">
    <source>
        <dbReference type="ARBA" id="ARBA00001946"/>
    </source>
</evidence>
<feature type="active site" description="Pros-phosphohistidine intermediate" evidence="12">
    <location>
        <position position="117"/>
    </location>
</feature>
<dbReference type="InterPro" id="IPR034907">
    <property type="entry name" value="NDK-like_dom"/>
</dbReference>
<evidence type="ECO:0000256" key="7">
    <source>
        <dbReference type="ARBA" id="ARBA00022741"/>
    </source>
</evidence>
<keyword evidence="16" id="KW-1185">Reference proteome</keyword>
<keyword evidence="6" id="KW-0479">Metal-binding</keyword>
<feature type="binding site" evidence="12">
    <location>
        <position position="93"/>
    </location>
    <ligand>
        <name>ATP</name>
        <dbReference type="ChEBI" id="CHEBI:30616"/>
    </ligand>
</feature>
<dbReference type="GO" id="GO:0006228">
    <property type="term" value="P:UTP biosynthetic process"/>
    <property type="evidence" value="ECO:0007669"/>
    <property type="project" value="InterPro"/>
</dbReference>
<evidence type="ECO:0000256" key="11">
    <source>
        <dbReference type="ARBA" id="ARBA00023080"/>
    </source>
</evidence>
<keyword evidence="5" id="KW-0808">Transferase</keyword>
<dbReference type="GO" id="GO:0006241">
    <property type="term" value="P:CTP biosynthetic process"/>
    <property type="evidence" value="ECO:0007669"/>
    <property type="project" value="InterPro"/>
</dbReference>
<organism evidence="15 16">
    <name type="scientific">Tangfeifania diversioriginum</name>
    <dbReference type="NCBI Taxonomy" id="1168035"/>
    <lineage>
        <taxon>Bacteria</taxon>
        <taxon>Pseudomonadati</taxon>
        <taxon>Bacteroidota</taxon>
        <taxon>Bacteroidia</taxon>
        <taxon>Marinilabiliales</taxon>
        <taxon>Prolixibacteraceae</taxon>
        <taxon>Tangfeifania</taxon>
    </lineage>
</organism>
<dbReference type="Gene3D" id="3.30.70.141">
    <property type="entry name" value="Nucleoside diphosphate kinase-like domain"/>
    <property type="match status" value="1"/>
</dbReference>
<dbReference type="GO" id="GO:0046872">
    <property type="term" value="F:metal ion binding"/>
    <property type="evidence" value="ECO:0007669"/>
    <property type="project" value="UniProtKB-KW"/>
</dbReference>
<feature type="domain" description="Nucleoside diphosphate kinase-like" evidence="14">
    <location>
        <begin position="3"/>
        <end position="137"/>
    </location>
</feature>
<gene>
    <name evidence="15" type="ORF">SAMN05444280_104183</name>
</gene>
<dbReference type="STRING" id="1168035.SAMN05444280_104183"/>
<name>A0A1M6D2Z7_9BACT</name>
<dbReference type="InterPro" id="IPR036850">
    <property type="entry name" value="NDK-like_dom_sf"/>
</dbReference>
<dbReference type="InterPro" id="IPR001564">
    <property type="entry name" value="Nucleoside_diP_kinase"/>
</dbReference>
<keyword evidence="10" id="KW-0460">Magnesium</keyword>
<dbReference type="PRINTS" id="PR01243">
    <property type="entry name" value="NUCDPKINASE"/>
</dbReference>
<feature type="binding site" evidence="12">
    <location>
        <position position="87"/>
    </location>
    <ligand>
        <name>ATP</name>
        <dbReference type="ChEBI" id="CHEBI:30616"/>
    </ligand>
</feature>
<feature type="binding site" evidence="12">
    <location>
        <position position="59"/>
    </location>
    <ligand>
        <name>ATP</name>
        <dbReference type="ChEBI" id="CHEBI:30616"/>
    </ligand>
</feature>
<evidence type="ECO:0000256" key="3">
    <source>
        <dbReference type="ARBA" id="ARBA00012966"/>
    </source>
</evidence>
<dbReference type="EMBL" id="FQZE01000004">
    <property type="protein sequence ID" value="SHI67675.1"/>
    <property type="molecule type" value="Genomic_DNA"/>
</dbReference>
<evidence type="ECO:0000256" key="8">
    <source>
        <dbReference type="ARBA" id="ARBA00022777"/>
    </source>
</evidence>
<dbReference type="CDD" id="cd04413">
    <property type="entry name" value="NDPk_I"/>
    <property type="match status" value="1"/>
</dbReference>
<dbReference type="GO" id="GO:0005524">
    <property type="term" value="F:ATP binding"/>
    <property type="evidence" value="ECO:0007669"/>
    <property type="project" value="UniProtKB-KW"/>
</dbReference>
<dbReference type="PANTHER" id="PTHR46161">
    <property type="entry name" value="NUCLEOSIDE DIPHOSPHATE KINASE"/>
    <property type="match status" value="1"/>
</dbReference>
<dbReference type="PROSITE" id="PS51374">
    <property type="entry name" value="NDPK_LIKE"/>
    <property type="match status" value="1"/>
</dbReference>
<evidence type="ECO:0000256" key="6">
    <source>
        <dbReference type="ARBA" id="ARBA00022723"/>
    </source>
</evidence>
<dbReference type="SUPFAM" id="SSF54919">
    <property type="entry name" value="Nucleoside diphosphate kinase, NDK"/>
    <property type="match status" value="1"/>
</dbReference>
<dbReference type="FunFam" id="3.30.70.141:FF:000017">
    <property type="entry name" value="Nucleoside diphosphate kinase"/>
    <property type="match status" value="1"/>
</dbReference>
<evidence type="ECO:0000256" key="2">
    <source>
        <dbReference type="ARBA" id="ARBA00008142"/>
    </source>
</evidence>
<accession>A0A1M6D2Z7</accession>
<evidence type="ECO:0000256" key="9">
    <source>
        <dbReference type="ARBA" id="ARBA00022840"/>
    </source>
</evidence>
<evidence type="ECO:0000256" key="5">
    <source>
        <dbReference type="ARBA" id="ARBA00022679"/>
    </source>
</evidence>
<dbReference type="PANTHER" id="PTHR46161:SF3">
    <property type="entry name" value="NUCLEOSIDE DIPHOSPHATE KINASE DDB_G0292928-RELATED"/>
    <property type="match status" value="1"/>
</dbReference>
<feature type="binding site" evidence="12">
    <location>
        <position position="114"/>
    </location>
    <ligand>
        <name>ATP</name>
        <dbReference type="ChEBI" id="CHEBI:30616"/>
    </ligand>
</feature>
<feature type="binding site" evidence="12">
    <location>
        <position position="11"/>
    </location>
    <ligand>
        <name>ATP</name>
        <dbReference type="ChEBI" id="CHEBI:30616"/>
    </ligand>
</feature>
<dbReference type="Proteomes" id="UP000184050">
    <property type="component" value="Unassembled WGS sequence"/>
</dbReference>
<dbReference type="GO" id="GO:0006183">
    <property type="term" value="P:GTP biosynthetic process"/>
    <property type="evidence" value="ECO:0007669"/>
    <property type="project" value="InterPro"/>
</dbReference>
<dbReference type="Pfam" id="PF00334">
    <property type="entry name" value="NDK"/>
    <property type="match status" value="1"/>
</dbReference>
<dbReference type="SMART" id="SM00562">
    <property type="entry name" value="NDK"/>
    <property type="match status" value="1"/>
</dbReference>
<dbReference type="OrthoDB" id="9801161at2"/>
<dbReference type="RefSeq" id="WP_073166006.1">
    <property type="nucleotide sequence ID" value="NZ_FQZE01000004.1"/>
</dbReference>
<evidence type="ECO:0000256" key="10">
    <source>
        <dbReference type="ARBA" id="ARBA00022842"/>
    </source>
</evidence>
<evidence type="ECO:0000313" key="15">
    <source>
        <dbReference type="EMBL" id="SHI67675.1"/>
    </source>
</evidence>
<feature type="binding site" evidence="12">
    <location>
        <position position="104"/>
    </location>
    <ligand>
        <name>ATP</name>
        <dbReference type="ChEBI" id="CHEBI:30616"/>
    </ligand>
</feature>
<keyword evidence="8 15" id="KW-0418">Kinase</keyword>
<dbReference type="GO" id="GO:0004550">
    <property type="term" value="F:nucleoside diphosphate kinase activity"/>
    <property type="evidence" value="ECO:0007669"/>
    <property type="project" value="UniProtKB-EC"/>
</dbReference>
<dbReference type="NCBIfam" id="NF001908">
    <property type="entry name" value="PRK00668.1"/>
    <property type="match status" value="1"/>
</dbReference>
<evidence type="ECO:0000259" key="14">
    <source>
        <dbReference type="SMART" id="SM00562"/>
    </source>
</evidence>
<evidence type="ECO:0000313" key="16">
    <source>
        <dbReference type="Proteomes" id="UP000184050"/>
    </source>
</evidence>
<dbReference type="EC" id="2.7.4.6" evidence="3"/>
<sequence length="139" mass="15380">MAGNLTLTMIKPTAFNKNYTGAILKMINEAGFTIKAMKLTQLTPQQAGTFYAVHKGKPFYDSLVSFMSSGPLVAVLLEKENAVEEFRNFIGATNPEKAEEGTIRKLYGTSLQQNAVHGSDSDENAKVEAEFFFSKLERF</sequence>
<evidence type="ECO:0000256" key="4">
    <source>
        <dbReference type="ARBA" id="ARBA00022553"/>
    </source>
</evidence>
<keyword evidence="7" id="KW-0547">Nucleotide-binding</keyword>
<keyword evidence="4" id="KW-0597">Phosphoprotein</keyword>
<comment type="similarity">
    <text evidence="2 12 13">Belongs to the NDK family.</text>
</comment>
<keyword evidence="11" id="KW-0546">Nucleotide metabolism</keyword>
<reference evidence="15 16" key="1">
    <citation type="submission" date="2016-11" db="EMBL/GenBank/DDBJ databases">
        <authorList>
            <person name="Jaros S."/>
            <person name="Januszkiewicz K."/>
            <person name="Wedrychowicz H."/>
        </authorList>
    </citation>
    <scope>NUCLEOTIDE SEQUENCE [LARGE SCALE GENOMIC DNA]</scope>
    <source>
        <strain evidence="15 16">DSM 27063</strain>
    </source>
</reference>
<proteinExistence type="inferred from homology"/>
<evidence type="ECO:0000256" key="13">
    <source>
        <dbReference type="RuleBase" id="RU004011"/>
    </source>
</evidence>
<dbReference type="AlphaFoldDB" id="A0A1M6D2Z7"/>
<protein>
    <recommendedName>
        <fullName evidence="3">nucleoside-diphosphate kinase</fullName>
        <ecNumber evidence="3">2.7.4.6</ecNumber>
    </recommendedName>
</protein>